<dbReference type="Pfam" id="PF04545">
    <property type="entry name" value="Sigma70_r4"/>
    <property type="match status" value="1"/>
</dbReference>
<dbReference type="AlphaFoldDB" id="A0A1F7WK38"/>
<dbReference type="SUPFAM" id="SSF88659">
    <property type="entry name" value="Sigma3 and sigma4 domains of RNA polymerase sigma factors"/>
    <property type="match status" value="1"/>
</dbReference>
<dbReference type="Gene3D" id="1.10.10.10">
    <property type="entry name" value="Winged helix-like DNA-binding domain superfamily/Winged helix DNA-binding domain"/>
    <property type="match status" value="1"/>
</dbReference>
<accession>A0A1F7WK38</accession>
<name>A0A1F7WK38_9BACT</name>
<dbReference type="EMBL" id="MGFJ01000004">
    <property type="protein sequence ID" value="OGM03171.1"/>
    <property type="molecule type" value="Genomic_DNA"/>
</dbReference>
<dbReference type="Proteomes" id="UP000176198">
    <property type="component" value="Unassembled WGS sequence"/>
</dbReference>
<protein>
    <recommendedName>
        <fullName evidence="1">RNA polymerase sigma-70 region 4 domain-containing protein</fullName>
    </recommendedName>
</protein>
<evidence type="ECO:0000313" key="3">
    <source>
        <dbReference type="Proteomes" id="UP000176198"/>
    </source>
</evidence>
<evidence type="ECO:0000259" key="1">
    <source>
        <dbReference type="Pfam" id="PF04545"/>
    </source>
</evidence>
<dbReference type="GO" id="GO:0003700">
    <property type="term" value="F:DNA-binding transcription factor activity"/>
    <property type="evidence" value="ECO:0007669"/>
    <property type="project" value="InterPro"/>
</dbReference>
<proteinExistence type="predicted"/>
<comment type="caution">
    <text evidence="2">The sequence shown here is derived from an EMBL/GenBank/DDBJ whole genome shotgun (WGS) entry which is preliminary data.</text>
</comment>
<dbReference type="GO" id="GO:0006352">
    <property type="term" value="P:DNA-templated transcription initiation"/>
    <property type="evidence" value="ECO:0007669"/>
    <property type="project" value="InterPro"/>
</dbReference>
<evidence type="ECO:0000313" key="2">
    <source>
        <dbReference type="EMBL" id="OGM03171.1"/>
    </source>
</evidence>
<sequence>MRSNKTLKYFSSFVRSAPNLTGKEKEVVVKRLNKKTLQGIGETWGLTEARIRQIESVAIRKLKSESKQLALFKKLYSNKLRKVTK</sequence>
<dbReference type="InterPro" id="IPR013324">
    <property type="entry name" value="RNA_pol_sigma_r3/r4-like"/>
</dbReference>
<gene>
    <name evidence="2" type="ORF">A2115_00020</name>
</gene>
<dbReference type="InterPro" id="IPR036388">
    <property type="entry name" value="WH-like_DNA-bd_sf"/>
</dbReference>
<organism evidence="2 3">
    <name type="scientific">Candidatus Woesebacteria bacterium GWA1_41_8</name>
    <dbReference type="NCBI Taxonomy" id="1802471"/>
    <lineage>
        <taxon>Bacteria</taxon>
        <taxon>Candidatus Woeseibacteriota</taxon>
    </lineage>
</organism>
<dbReference type="InterPro" id="IPR007630">
    <property type="entry name" value="RNA_pol_sigma70_r4"/>
</dbReference>
<reference evidence="2 3" key="1">
    <citation type="journal article" date="2016" name="Nat. Commun.">
        <title>Thousands of microbial genomes shed light on interconnected biogeochemical processes in an aquifer system.</title>
        <authorList>
            <person name="Anantharaman K."/>
            <person name="Brown C.T."/>
            <person name="Hug L.A."/>
            <person name="Sharon I."/>
            <person name="Castelle C.J."/>
            <person name="Probst A.J."/>
            <person name="Thomas B.C."/>
            <person name="Singh A."/>
            <person name="Wilkins M.J."/>
            <person name="Karaoz U."/>
            <person name="Brodie E.L."/>
            <person name="Williams K.H."/>
            <person name="Hubbard S.S."/>
            <person name="Banfield J.F."/>
        </authorList>
    </citation>
    <scope>NUCLEOTIDE SEQUENCE [LARGE SCALE GENOMIC DNA]</scope>
</reference>
<feature type="domain" description="RNA polymerase sigma-70 region 4" evidence="1">
    <location>
        <begin position="20"/>
        <end position="63"/>
    </location>
</feature>